<protein>
    <submittedName>
        <fullName evidence="1">Uncharacterized protein</fullName>
    </submittedName>
</protein>
<keyword evidence="2" id="KW-1185">Reference proteome</keyword>
<organism evidence="1 2">
    <name type="scientific">Blepharisma stoltei</name>
    <dbReference type="NCBI Taxonomy" id="1481888"/>
    <lineage>
        <taxon>Eukaryota</taxon>
        <taxon>Sar</taxon>
        <taxon>Alveolata</taxon>
        <taxon>Ciliophora</taxon>
        <taxon>Postciliodesmatophora</taxon>
        <taxon>Heterotrichea</taxon>
        <taxon>Heterotrichida</taxon>
        <taxon>Blepharismidae</taxon>
        <taxon>Blepharisma</taxon>
    </lineage>
</organism>
<gene>
    <name evidence="1" type="ORF">BSTOLATCC_MIC40791</name>
</gene>
<sequence length="92" mass="10698">MAEFLSSNQIGFHKIEVAFLELHFQVLKGSFGWYHEYSPRLLADNEVSSLNVQKEQANMLCIVHHTALRGIYSFYPSKFYYKFPSMAISVFV</sequence>
<name>A0AAU9JKZ2_9CILI</name>
<evidence type="ECO:0000313" key="1">
    <source>
        <dbReference type="EMBL" id="CAG9326363.1"/>
    </source>
</evidence>
<dbReference type="AlphaFoldDB" id="A0AAU9JKZ2"/>
<accession>A0AAU9JKZ2</accession>
<dbReference type="EMBL" id="CAJZBQ010000040">
    <property type="protein sequence ID" value="CAG9326363.1"/>
    <property type="molecule type" value="Genomic_DNA"/>
</dbReference>
<evidence type="ECO:0000313" key="2">
    <source>
        <dbReference type="Proteomes" id="UP001162131"/>
    </source>
</evidence>
<comment type="caution">
    <text evidence="1">The sequence shown here is derived from an EMBL/GenBank/DDBJ whole genome shotgun (WGS) entry which is preliminary data.</text>
</comment>
<dbReference type="Proteomes" id="UP001162131">
    <property type="component" value="Unassembled WGS sequence"/>
</dbReference>
<proteinExistence type="predicted"/>
<reference evidence="1" key="1">
    <citation type="submission" date="2021-09" db="EMBL/GenBank/DDBJ databases">
        <authorList>
            <consortium name="AG Swart"/>
            <person name="Singh M."/>
            <person name="Singh A."/>
            <person name="Seah K."/>
            <person name="Emmerich C."/>
        </authorList>
    </citation>
    <scope>NUCLEOTIDE SEQUENCE</scope>
    <source>
        <strain evidence="1">ATCC30299</strain>
    </source>
</reference>